<protein>
    <submittedName>
        <fullName evidence="1">DNA-directed RNA polymerase II subunit</fullName>
    </submittedName>
</protein>
<name>A0A8S5PAI5_9CAUD</name>
<evidence type="ECO:0000313" key="1">
    <source>
        <dbReference type="EMBL" id="DAE03228.1"/>
    </source>
</evidence>
<dbReference type="GO" id="GO:0000428">
    <property type="term" value="C:DNA-directed RNA polymerase complex"/>
    <property type="evidence" value="ECO:0007669"/>
    <property type="project" value="UniProtKB-KW"/>
</dbReference>
<organism evidence="1">
    <name type="scientific">Siphoviridae sp. ct2kB26</name>
    <dbReference type="NCBI Taxonomy" id="2825317"/>
    <lineage>
        <taxon>Viruses</taxon>
        <taxon>Duplodnaviria</taxon>
        <taxon>Heunggongvirae</taxon>
        <taxon>Uroviricota</taxon>
        <taxon>Caudoviricetes</taxon>
    </lineage>
</organism>
<keyword evidence="1" id="KW-0240">DNA-directed RNA polymerase</keyword>
<accession>A0A8S5PAI5</accession>
<keyword evidence="1" id="KW-0804">Transcription</keyword>
<sequence>MNDFKYCINCGRQLDARASYCPICGQDQTSTRDPYKRGPVTQRDLQKMANRQRAVENRARGVACCPKCGSTSLSANTKGYGIGKGIIGAAVLGNPIGLVAGNIGRHKVLVTCLNCGHRFKPGW</sequence>
<dbReference type="EMBL" id="BK015360">
    <property type="protein sequence ID" value="DAE03228.1"/>
    <property type="molecule type" value="Genomic_DNA"/>
</dbReference>
<reference evidence="1" key="1">
    <citation type="journal article" date="2021" name="Proc. Natl. Acad. Sci. U.S.A.">
        <title>A Catalog of Tens of Thousands of Viruses from Human Metagenomes Reveals Hidden Associations with Chronic Diseases.</title>
        <authorList>
            <person name="Tisza M.J."/>
            <person name="Buck C.B."/>
        </authorList>
    </citation>
    <scope>NUCLEOTIDE SEQUENCE</scope>
    <source>
        <strain evidence="1">Ct2kB26</strain>
    </source>
</reference>
<proteinExistence type="predicted"/>